<gene>
    <name evidence="2" type="ORF">ACFSSA_05985</name>
</gene>
<sequence>MNHFKHYLTTMVYVSHQMPEDGSHLKELRQRADLGLREAARQLGVTHTKIAHWEKTGKIPDPDVIIQLAELYSVSVEEVLGHPKSKPAISPNSKMAKLFTEAASLPRPQQRRVAEFLEDMLAAQKAKA</sequence>
<dbReference type="InterPro" id="IPR010982">
    <property type="entry name" value="Lambda_DNA-bd_dom_sf"/>
</dbReference>
<dbReference type="Pfam" id="PF13560">
    <property type="entry name" value="HTH_31"/>
    <property type="match status" value="1"/>
</dbReference>
<dbReference type="EMBL" id="JBHUIT010000004">
    <property type="protein sequence ID" value="MFD2256214.1"/>
    <property type="molecule type" value="Genomic_DNA"/>
</dbReference>
<reference evidence="3" key="1">
    <citation type="journal article" date="2019" name="Int. J. Syst. Evol. Microbiol.">
        <title>The Global Catalogue of Microorganisms (GCM) 10K type strain sequencing project: providing services to taxonomists for standard genome sequencing and annotation.</title>
        <authorList>
            <consortium name="The Broad Institute Genomics Platform"/>
            <consortium name="The Broad Institute Genome Sequencing Center for Infectious Disease"/>
            <person name="Wu L."/>
            <person name="Ma J."/>
        </authorList>
    </citation>
    <scope>NUCLEOTIDE SEQUENCE [LARGE SCALE GENOMIC DNA]</scope>
    <source>
        <strain evidence="3">CGMCC 4.7106</strain>
    </source>
</reference>
<dbReference type="Proteomes" id="UP001597375">
    <property type="component" value="Unassembled WGS sequence"/>
</dbReference>
<dbReference type="PROSITE" id="PS50943">
    <property type="entry name" value="HTH_CROC1"/>
    <property type="match status" value="1"/>
</dbReference>
<evidence type="ECO:0000313" key="3">
    <source>
        <dbReference type="Proteomes" id="UP001597375"/>
    </source>
</evidence>
<feature type="domain" description="HTH cro/C1-type" evidence="1">
    <location>
        <begin position="25"/>
        <end position="79"/>
    </location>
</feature>
<evidence type="ECO:0000313" key="2">
    <source>
        <dbReference type="EMBL" id="MFD2256214.1"/>
    </source>
</evidence>
<keyword evidence="3" id="KW-1185">Reference proteome</keyword>
<accession>A0ABW5D898</accession>
<dbReference type="InterPro" id="IPR001387">
    <property type="entry name" value="Cro/C1-type_HTH"/>
</dbReference>
<dbReference type="CDD" id="cd00093">
    <property type="entry name" value="HTH_XRE"/>
    <property type="match status" value="1"/>
</dbReference>
<dbReference type="SMART" id="SM00530">
    <property type="entry name" value="HTH_XRE"/>
    <property type="match status" value="1"/>
</dbReference>
<protein>
    <submittedName>
        <fullName evidence="2">Helix-turn-helix domain-containing protein</fullName>
    </submittedName>
</protein>
<dbReference type="Gene3D" id="1.10.260.40">
    <property type="entry name" value="lambda repressor-like DNA-binding domains"/>
    <property type="match status" value="1"/>
</dbReference>
<comment type="caution">
    <text evidence="2">The sequence shown here is derived from an EMBL/GenBank/DDBJ whole genome shotgun (WGS) entry which is preliminary data.</text>
</comment>
<dbReference type="RefSeq" id="WP_386819259.1">
    <property type="nucleotide sequence ID" value="NZ_JBHUIT010000004.1"/>
</dbReference>
<evidence type="ECO:0000259" key="1">
    <source>
        <dbReference type="PROSITE" id="PS50943"/>
    </source>
</evidence>
<dbReference type="SUPFAM" id="SSF47413">
    <property type="entry name" value="lambda repressor-like DNA-binding domains"/>
    <property type="match status" value="1"/>
</dbReference>
<proteinExistence type="predicted"/>
<name>A0ABW5D898_9BACT</name>
<organism evidence="2 3">
    <name type="scientific">Luteolibacter algae</name>
    <dbReference type="NCBI Taxonomy" id="454151"/>
    <lineage>
        <taxon>Bacteria</taxon>
        <taxon>Pseudomonadati</taxon>
        <taxon>Verrucomicrobiota</taxon>
        <taxon>Verrucomicrobiia</taxon>
        <taxon>Verrucomicrobiales</taxon>
        <taxon>Verrucomicrobiaceae</taxon>
        <taxon>Luteolibacter</taxon>
    </lineage>
</organism>